<accession>A0A9P6JRK1</accession>
<sequence length="150" mass="17393">MTIIKLVQDLGKFSIFQRLALYSPFASQVDCYSNSRITIYEMRCNIYLLTTVFLAFSQFVASRPLWCRDQELLYRDIAYNADVILVTRDNTMERDKDRDKHRHRSPERLPETPMPPVQQPLIRPDPHLRALFAQTGGPLPTMGPAHGRTN</sequence>
<organism evidence="2 3">
    <name type="scientific">Crepidotus variabilis</name>
    <dbReference type="NCBI Taxonomy" id="179855"/>
    <lineage>
        <taxon>Eukaryota</taxon>
        <taxon>Fungi</taxon>
        <taxon>Dikarya</taxon>
        <taxon>Basidiomycota</taxon>
        <taxon>Agaricomycotina</taxon>
        <taxon>Agaricomycetes</taxon>
        <taxon>Agaricomycetidae</taxon>
        <taxon>Agaricales</taxon>
        <taxon>Agaricineae</taxon>
        <taxon>Crepidotaceae</taxon>
        <taxon>Crepidotus</taxon>
    </lineage>
</organism>
<dbReference type="AlphaFoldDB" id="A0A9P6JRK1"/>
<keyword evidence="3" id="KW-1185">Reference proteome</keyword>
<dbReference type="EMBL" id="MU157843">
    <property type="protein sequence ID" value="KAF9529834.1"/>
    <property type="molecule type" value="Genomic_DNA"/>
</dbReference>
<reference evidence="2" key="1">
    <citation type="submission" date="2020-11" db="EMBL/GenBank/DDBJ databases">
        <authorList>
            <consortium name="DOE Joint Genome Institute"/>
            <person name="Ahrendt S."/>
            <person name="Riley R."/>
            <person name="Andreopoulos W."/>
            <person name="Labutti K."/>
            <person name="Pangilinan J."/>
            <person name="Ruiz-Duenas F.J."/>
            <person name="Barrasa J.M."/>
            <person name="Sanchez-Garcia M."/>
            <person name="Camarero S."/>
            <person name="Miyauchi S."/>
            <person name="Serrano A."/>
            <person name="Linde D."/>
            <person name="Babiker R."/>
            <person name="Drula E."/>
            <person name="Ayuso-Fernandez I."/>
            <person name="Pacheco R."/>
            <person name="Padilla G."/>
            <person name="Ferreira P."/>
            <person name="Barriuso J."/>
            <person name="Kellner H."/>
            <person name="Castanera R."/>
            <person name="Alfaro M."/>
            <person name="Ramirez L."/>
            <person name="Pisabarro A.G."/>
            <person name="Kuo A."/>
            <person name="Tritt A."/>
            <person name="Lipzen A."/>
            <person name="He G."/>
            <person name="Yan M."/>
            <person name="Ng V."/>
            <person name="Cullen D."/>
            <person name="Martin F."/>
            <person name="Rosso M.-N."/>
            <person name="Henrissat B."/>
            <person name="Hibbett D."/>
            <person name="Martinez A.T."/>
            <person name="Grigoriev I.V."/>
        </authorList>
    </citation>
    <scope>NUCLEOTIDE SEQUENCE</scope>
    <source>
        <strain evidence="2">CBS 506.95</strain>
    </source>
</reference>
<evidence type="ECO:0000313" key="2">
    <source>
        <dbReference type="EMBL" id="KAF9529834.1"/>
    </source>
</evidence>
<evidence type="ECO:0000256" key="1">
    <source>
        <dbReference type="SAM" id="MobiDB-lite"/>
    </source>
</evidence>
<name>A0A9P6JRK1_9AGAR</name>
<evidence type="ECO:0000313" key="3">
    <source>
        <dbReference type="Proteomes" id="UP000807306"/>
    </source>
</evidence>
<protein>
    <submittedName>
        <fullName evidence="2">Uncharacterized protein</fullName>
    </submittedName>
</protein>
<comment type="caution">
    <text evidence="2">The sequence shown here is derived from an EMBL/GenBank/DDBJ whole genome shotgun (WGS) entry which is preliminary data.</text>
</comment>
<proteinExistence type="predicted"/>
<feature type="region of interest" description="Disordered" evidence="1">
    <location>
        <begin position="92"/>
        <end position="119"/>
    </location>
</feature>
<gene>
    <name evidence="2" type="ORF">CPB83DRAFT_237257</name>
</gene>
<dbReference type="Proteomes" id="UP000807306">
    <property type="component" value="Unassembled WGS sequence"/>
</dbReference>